<feature type="transmembrane region" description="Helical" evidence="19">
    <location>
        <begin position="40"/>
        <end position="60"/>
    </location>
</feature>
<protein>
    <submittedName>
        <fullName evidence="20">Diacylglycerol kinase</fullName>
    </submittedName>
</protein>
<feature type="binding site" evidence="18">
    <location>
        <position position="19"/>
    </location>
    <ligand>
        <name>a divalent metal cation</name>
        <dbReference type="ChEBI" id="CHEBI:60240"/>
    </ligand>
</feature>
<gene>
    <name evidence="20" type="ORF">UT84_C0016G0011</name>
</gene>
<dbReference type="GO" id="GO:0016301">
    <property type="term" value="F:kinase activity"/>
    <property type="evidence" value="ECO:0007669"/>
    <property type="project" value="UniProtKB-KW"/>
</dbReference>
<evidence type="ECO:0000256" key="18">
    <source>
        <dbReference type="PIRSR" id="PIRSR600829-4"/>
    </source>
</evidence>
<evidence type="ECO:0000256" key="7">
    <source>
        <dbReference type="ARBA" id="ARBA00022741"/>
    </source>
</evidence>
<dbReference type="InterPro" id="IPR033717">
    <property type="entry name" value="UDPK"/>
</dbReference>
<evidence type="ECO:0000256" key="14">
    <source>
        <dbReference type="ARBA" id="ARBA00023264"/>
    </source>
</evidence>
<evidence type="ECO:0000256" key="15">
    <source>
        <dbReference type="PIRSR" id="PIRSR600829-1"/>
    </source>
</evidence>
<keyword evidence="5" id="KW-0808">Transferase</keyword>
<dbReference type="GO" id="GO:0046872">
    <property type="term" value="F:metal ion binding"/>
    <property type="evidence" value="ECO:0007669"/>
    <property type="project" value="UniProtKB-KW"/>
</dbReference>
<evidence type="ECO:0000256" key="17">
    <source>
        <dbReference type="PIRSR" id="PIRSR600829-3"/>
    </source>
</evidence>
<evidence type="ECO:0000313" key="20">
    <source>
        <dbReference type="EMBL" id="KKR49982.1"/>
    </source>
</evidence>
<dbReference type="Gene3D" id="1.10.287.3610">
    <property type="match status" value="1"/>
</dbReference>
<evidence type="ECO:0000256" key="11">
    <source>
        <dbReference type="ARBA" id="ARBA00023098"/>
    </source>
</evidence>
<comment type="similarity">
    <text evidence="2">Belongs to the bacterial diacylglycerol kinase family.</text>
</comment>
<feature type="binding site" evidence="17">
    <location>
        <begin position="37"/>
        <end position="38"/>
    </location>
    <ligand>
        <name>ATP</name>
        <dbReference type="ChEBI" id="CHEBI:30616"/>
    </ligand>
</feature>
<dbReference type="EMBL" id="LBYI01000016">
    <property type="protein sequence ID" value="KKR49982.1"/>
    <property type="molecule type" value="Genomic_DNA"/>
</dbReference>
<name>A0A0G0UIG8_9BACT</name>
<keyword evidence="4" id="KW-0444">Lipid biosynthesis</keyword>
<dbReference type="InterPro" id="IPR036945">
    <property type="entry name" value="DAGK_sf"/>
</dbReference>
<reference evidence="20 21" key="1">
    <citation type="journal article" date="2015" name="Nature">
        <title>rRNA introns, odd ribosomes, and small enigmatic genomes across a large radiation of phyla.</title>
        <authorList>
            <person name="Brown C.T."/>
            <person name="Hug L.A."/>
            <person name="Thomas B.C."/>
            <person name="Sharon I."/>
            <person name="Castelle C.J."/>
            <person name="Singh A."/>
            <person name="Wilkins M.J."/>
            <person name="Williams K.H."/>
            <person name="Banfield J.F."/>
        </authorList>
    </citation>
    <scope>NUCLEOTIDE SEQUENCE [LARGE SCALE GENOMIC DNA]</scope>
</reference>
<dbReference type="GO" id="GO:0008654">
    <property type="term" value="P:phospholipid biosynthetic process"/>
    <property type="evidence" value="ECO:0007669"/>
    <property type="project" value="UniProtKB-KW"/>
</dbReference>
<evidence type="ECO:0000256" key="12">
    <source>
        <dbReference type="ARBA" id="ARBA00023136"/>
    </source>
</evidence>
<comment type="subcellular location">
    <subcellularLocation>
        <location evidence="1">Cell membrane</location>
        <topology evidence="1">Multi-pass membrane protein</topology>
    </subcellularLocation>
</comment>
<feature type="active site" description="Proton acceptor" evidence="15">
    <location>
        <position position="12"/>
    </location>
</feature>
<dbReference type="PROSITE" id="PS01069">
    <property type="entry name" value="DAGK_PROKAR"/>
    <property type="match status" value="1"/>
</dbReference>
<keyword evidence="8 20" id="KW-0418">Kinase</keyword>
<comment type="cofactor">
    <cofactor evidence="18">
        <name>Mg(2+)</name>
        <dbReference type="ChEBI" id="CHEBI:18420"/>
    </cofactor>
    <text evidence="18">Mn(2+), Zn(2+), Cd(2+) and Co(2+) support activity to lesser extents.</text>
</comment>
<dbReference type="GO" id="GO:0005886">
    <property type="term" value="C:plasma membrane"/>
    <property type="evidence" value="ECO:0007669"/>
    <property type="project" value="UniProtKB-SubCell"/>
</dbReference>
<accession>A0A0G0UIG8</accession>
<evidence type="ECO:0000256" key="4">
    <source>
        <dbReference type="ARBA" id="ARBA00022516"/>
    </source>
</evidence>
<feature type="binding site" evidence="17">
    <location>
        <position position="19"/>
    </location>
    <ligand>
        <name>ATP</name>
        <dbReference type="ChEBI" id="CHEBI:30616"/>
    </ligand>
</feature>
<dbReference type="AlphaFoldDB" id="A0A0G0UIG8"/>
<keyword evidence="18" id="KW-0479">Metal-binding</keyword>
<evidence type="ECO:0000256" key="13">
    <source>
        <dbReference type="ARBA" id="ARBA00023209"/>
    </source>
</evidence>
<dbReference type="GO" id="GO:0005524">
    <property type="term" value="F:ATP binding"/>
    <property type="evidence" value="ECO:0007669"/>
    <property type="project" value="UniProtKB-KW"/>
</dbReference>
<evidence type="ECO:0000256" key="5">
    <source>
        <dbReference type="ARBA" id="ARBA00022679"/>
    </source>
</evidence>
<keyword evidence="10 19" id="KW-1133">Transmembrane helix</keyword>
<evidence type="ECO:0000256" key="3">
    <source>
        <dbReference type="ARBA" id="ARBA00022475"/>
    </source>
</evidence>
<dbReference type="PANTHER" id="PTHR34299:SF1">
    <property type="entry name" value="DIACYLGLYCEROL KINASE"/>
    <property type="match status" value="1"/>
</dbReference>
<keyword evidence="14" id="KW-1208">Phospholipid metabolism</keyword>
<comment type="caution">
    <text evidence="20">The sequence shown here is derived from an EMBL/GenBank/DDBJ whole genome shotgun (WGS) entry which is preliminary data.</text>
</comment>
<evidence type="ECO:0000256" key="10">
    <source>
        <dbReference type="ARBA" id="ARBA00022989"/>
    </source>
</evidence>
<evidence type="ECO:0000256" key="19">
    <source>
        <dbReference type="SAM" id="Phobius"/>
    </source>
</evidence>
<evidence type="ECO:0000256" key="9">
    <source>
        <dbReference type="ARBA" id="ARBA00022840"/>
    </source>
</evidence>
<dbReference type="CDD" id="cd14265">
    <property type="entry name" value="UDPK_IM_like"/>
    <property type="match status" value="1"/>
</dbReference>
<proteinExistence type="inferred from homology"/>
<keyword evidence="6 19" id="KW-0812">Transmembrane</keyword>
<keyword evidence="12 19" id="KW-0472">Membrane</keyword>
<keyword evidence="11" id="KW-0443">Lipid metabolism</keyword>
<dbReference type="Proteomes" id="UP000034531">
    <property type="component" value="Unassembled WGS sequence"/>
</dbReference>
<evidence type="ECO:0000256" key="6">
    <source>
        <dbReference type="ARBA" id="ARBA00022692"/>
    </source>
</evidence>
<dbReference type="Pfam" id="PF01219">
    <property type="entry name" value="DAGK_prokar"/>
    <property type="match status" value="1"/>
</dbReference>
<dbReference type="InterPro" id="IPR000829">
    <property type="entry name" value="DAGK"/>
</dbReference>
<evidence type="ECO:0000256" key="8">
    <source>
        <dbReference type="ARBA" id="ARBA00022777"/>
    </source>
</evidence>
<dbReference type="PANTHER" id="PTHR34299">
    <property type="entry name" value="DIACYLGLYCEROL KINASE"/>
    <property type="match status" value="1"/>
</dbReference>
<keyword evidence="18" id="KW-0460">Magnesium</keyword>
<feature type="binding site" evidence="16">
    <location>
        <position position="12"/>
    </location>
    <ligand>
        <name>substrate</name>
    </ligand>
</feature>
<evidence type="ECO:0000256" key="1">
    <source>
        <dbReference type="ARBA" id="ARBA00004651"/>
    </source>
</evidence>
<keyword evidence="13" id="KW-0594">Phospholipid biosynthesis</keyword>
<evidence type="ECO:0000256" key="16">
    <source>
        <dbReference type="PIRSR" id="PIRSR600829-2"/>
    </source>
</evidence>
<keyword evidence="3" id="KW-1003">Cell membrane</keyword>
<sequence>MVITIASVLILELINTSLESMVDIVSPEIRPEAKIAKDVAAASVFIASIASVIIGALLFLSK</sequence>
<evidence type="ECO:0000313" key="21">
    <source>
        <dbReference type="Proteomes" id="UP000034531"/>
    </source>
</evidence>
<evidence type="ECO:0000256" key="2">
    <source>
        <dbReference type="ARBA" id="ARBA00005967"/>
    </source>
</evidence>
<organism evidence="20 21">
    <name type="scientific">Candidatus Curtissbacteria bacterium GW2011_GWA1_40_16</name>
    <dbReference type="NCBI Taxonomy" id="1618405"/>
    <lineage>
        <taxon>Bacteria</taxon>
        <taxon>Candidatus Curtissiibacteriota</taxon>
    </lineage>
</organism>
<keyword evidence="9 17" id="KW-0067">ATP-binding</keyword>
<keyword evidence="7 17" id="KW-0547">Nucleotide-binding</keyword>